<dbReference type="EMBL" id="ADLF01000002">
    <property type="protein sequence ID" value="EKU92315.1"/>
    <property type="molecule type" value="Genomic_DNA"/>
</dbReference>
<dbReference type="STRING" id="742727.HMPREF9447_00765"/>
<evidence type="ECO:0000313" key="3">
    <source>
        <dbReference type="Proteomes" id="UP000009872"/>
    </source>
</evidence>
<dbReference type="RefSeq" id="WP_009128215.1">
    <property type="nucleotide sequence ID" value="NZ_JH992940.1"/>
</dbReference>
<feature type="signal peptide" evidence="1">
    <location>
        <begin position="1"/>
        <end position="23"/>
    </location>
</feature>
<dbReference type="Gene3D" id="3.80.10.10">
    <property type="entry name" value="Ribonuclease Inhibitor"/>
    <property type="match status" value="1"/>
</dbReference>
<dbReference type="eggNOG" id="ENOG502ZAKY">
    <property type="taxonomic scope" value="Bacteria"/>
</dbReference>
<sequence length="461" mass="51785">MKKIKTYIAFATVALGLSFSSCSENEETIDWNGIELKNTELKNVLQQKGFTFNEAGRLVQDDKVKSTTTLDLSNCNLSDISGLEVFPKLTDINLSDNKFTYSFDFSILPGSVTSVDLTGNEIYEYPGLVNIKTEENGDETVTVQRKLTKLLLPEAAKYNCVEIPTYFANSKETDMQMENAKGIPAAYTTLREVPDDNVRAILKELFPSMFKEDNIDISKRLVVASEKSKNISISPKKTVGSEAVEITSVEGFEYIAMNKGYEGAQISISASKSCLIPYLKLGSTFTAYITDNVSTPNLDISNAVNLCLIQITNDAELDKLDLSNCRLLGQRDYDLETSPFNNPSIIVLHHCDKLKTFTLPKEAKMVMMLQLVNLPLLEDIDLSGLNFIGSTILGRLPKSEIKYFDYTRWDGFGKAAFSITEEVFQQAGTKAFLEKYHSNLYYEYIDSELGLENFKWKDFYK</sequence>
<dbReference type="PROSITE" id="PS51257">
    <property type="entry name" value="PROKAR_LIPOPROTEIN"/>
    <property type="match status" value="1"/>
</dbReference>
<keyword evidence="3" id="KW-1185">Reference proteome</keyword>
<dbReference type="PROSITE" id="PS51450">
    <property type="entry name" value="LRR"/>
    <property type="match status" value="1"/>
</dbReference>
<dbReference type="SUPFAM" id="SSF52058">
    <property type="entry name" value="L domain-like"/>
    <property type="match status" value="1"/>
</dbReference>
<evidence type="ECO:0000256" key="1">
    <source>
        <dbReference type="SAM" id="SignalP"/>
    </source>
</evidence>
<name>K9ET28_9BACE</name>
<keyword evidence="1" id="KW-0732">Signal</keyword>
<protein>
    <submittedName>
        <fullName evidence="2">Uncharacterized protein</fullName>
    </submittedName>
</protein>
<dbReference type="AlphaFoldDB" id="K9ET28"/>
<proteinExistence type="predicted"/>
<evidence type="ECO:0000313" key="2">
    <source>
        <dbReference type="EMBL" id="EKU92315.1"/>
    </source>
</evidence>
<dbReference type="HOGENOM" id="CLU_592719_0_0_10"/>
<dbReference type="OrthoDB" id="1082669at2"/>
<organism evidence="2 3">
    <name type="scientific">Bacteroides oleiciplenus YIT 12058</name>
    <dbReference type="NCBI Taxonomy" id="742727"/>
    <lineage>
        <taxon>Bacteria</taxon>
        <taxon>Pseudomonadati</taxon>
        <taxon>Bacteroidota</taxon>
        <taxon>Bacteroidia</taxon>
        <taxon>Bacteroidales</taxon>
        <taxon>Bacteroidaceae</taxon>
        <taxon>Bacteroides</taxon>
    </lineage>
</organism>
<dbReference type="InterPro" id="IPR001611">
    <property type="entry name" value="Leu-rich_rpt"/>
</dbReference>
<dbReference type="InterPro" id="IPR032675">
    <property type="entry name" value="LRR_dom_sf"/>
</dbReference>
<reference evidence="2 3" key="1">
    <citation type="submission" date="2012-09" db="EMBL/GenBank/DDBJ databases">
        <title>The Genome Sequence of Bacteroides oleiciplenus YIT 12058.</title>
        <authorList>
            <consortium name="The Broad Institute Genome Sequencing Platform"/>
            <person name="Earl A."/>
            <person name="Ward D."/>
            <person name="Feldgarden M."/>
            <person name="Gevers D."/>
            <person name="Morotomi M."/>
            <person name="Walker B."/>
            <person name="Young S.K."/>
            <person name="Zeng Q."/>
            <person name="Gargeya S."/>
            <person name="Fitzgerald M."/>
            <person name="Haas B."/>
            <person name="Abouelleil A."/>
            <person name="Alvarado L."/>
            <person name="Arachchi H.M."/>
            <person name="Berlin A.M."/>
            <person name="Chapman S.B."/>
            <person name="Goldberg J."/>
            <person name="Griggs A."/>
            <person name="Gujja S."/>
            <person name="Hansen M."/>
            <person name="Howarth C."/>
            <person name="Imamovic A."/>
            <person name="Larimer J."/>
            <person name="McCowen C."/>
            <person name="Montmayeur A."/>
            <person name="Murphy C."/>
            <person name="Neiman D."/>
            <person name="Pearson M."/>
            <person name="Priest M."/>
            <person name="Roberts A."/>
            <person name="Saif S."/>
            <person name="Shea T."/>
            <person name="Sisk P."/>
            <person name="Sykes S."/>
            <person name="Wortman J."/>
            <person name="Nusbaum C."/>
            <person name="Birren B."/>
        </authorList>
    </citation>
    <scope>NUCLEOTIDE SEQUENCE [LARGE SCALE GENOMIC DNA]</scope>
    <source>
        <strain evidence="2 3">YIT 12058</strain>
    </source>
</reference>
<gene>
    <name evidence="2" type="ORF">HMPREF9447_00765</name>
</gene>
<feature type="chain" id="PRO_5003927355" evidence="1">
    <location>
        <begin position="24"/>
        <end position="461"/>
    </location>
</feature>
<dbReference type="PATRIC" id="fig|742727.4.peg.765"/>
<dbReference type="Proteomes" id="UP000009872">
    <property type="component" value="Unassembled WGS sequence"/>
</dbReference>
<accession>K9ET28</accession>
<comment type="caution">
    <text evidence="2">The sequence shown here is derived from an EMBL/GenBank/DDBJ whole genome shotgun (WGS) entry which is preliminary data.</text>
</comment>
<dbReference type="Pfam" id="PF00560">
    <property type="entry name" value="LRR_1"/>
    <property type="match status" value="1"/>
</dbReference>